<comment type="similarity">
    <text evidence="2">Belongs to the AB hydrolase superfamily. Bacterial non-heme haloperoxidase / perhydrolase family.</text>
</comment>
<accession>A0A4R6T201</accession>
<dbReference type="InterPro" id="IPR029058">
    <property type="entry name" value="AB_hydrolase_fold"/>
</dbReference>
<organism evidence="4 5">
    <name type="scientific">Pedobacter metabolipauper</name>
    <dbReference type="NCBI Taxonomy" id="425513"/>
    <lineage>
        <taxon>Bacteria</taxon>
        <taxon>Pseudomonadati</taxon>
        <taxon>Bacteroidota</taxon>
        <taxon>Sphingobacteriia</taxon>
        <taxon>Sphingobacteriales</taxon>
        <taxon>Sphingobacteriaceae</taxon>
        <taxon>Pedobacter</taxon>
    </lineage>
</organism>
<dbReference type="PANTHER" id="PTHR43798:SF31">
    <property type="entry name" value="AB HYDROLASE SUPERFAMILY PROTEIN YCLE"/>
    <property type="match status" value="1"/>
</dbReference>
<dbReference type="AlphaFoldDB" id="A0A4R6T201"/>
<feature type="domain" description="AB hydrolase-1" evidence="3">
    <location>
        <begin position="43"/>
        <end position="281"/>
    </location>
</feature>
<reference evidence="4 5" key="1">
    <citation type="submission" date="2019-03" db="EMBL/GenBank/DDBJ databases">
        <title>Genomic Encyclopedia of Archaeal and Bacterial Type Strains, Phase II (KMG-II): from individual species to whole genera.</title>
        <authorList>
            <person name="Goeker M."/>
        </authorList>
    </citation>
    <scope>NUCLEOTIDE SEQUENCE [LARGE SCALE GENOMIC DNA]</scope>
    <source>
        <strain evidence="4 5">DSM 19035</strain>
    </source>
</reference>
<dbReference type="FunFam" id="3.40.50.1820:FF:000205">
    <property type="entry name" value="Non-haem bromoperoxidase BPO-A2"/>
    <property type="match status" value="1"/>
</dbReference>
<dbReference type="PRINTS" id="PR00111">
    <property type="entry name" value="ABHYDROLASE"/>
</dbReference>
<dbReference type="PRINTS" id="PR00412">
    <property type="entry name" value="EPOXHYDRLASE"/>
</dbReference>
<sequence length="296" mass="33335">MLLLSFVKNIIIEIKDPTMPYIKKNTDNSASVNLYFEDLGSGKPVILIHGWPVSHEMWEYQVTALVNAGYRCISYDRRGFGQSDKPWTGYDYDTLTDDLHEVITALDLTDVTLVGFSMGGGEVVRYLGRYGSSRVSKAVLVSSVVPLLVKTEDHEEGVPREMFDEIIANIHKDRPAFLTDFGKQFFSEGVLNKPVSPEIQNWMHHMAVISSPKATADCVRSFSETDLRTDLRNITVPMMIIHGDDDKTVPIKATSEITSSMLPTAEYYIFEGAPHGLFITNKDELNNLLINFLNKY</sequence>
<evidence type="ECO:0000313" key="5">
    <source>
        <dbReference type="Proteomes" id="UP000295620"/>
    </source>
</evidence>
<name>A0A4R6T201_9SPHI</name>
<dbReference type="Pfam" id="PF00561">
    <property type="entry name" value="Abhydrolase_1"/>
    <property type="match status" value="1"/>
</dbReference>
<dbReference type="EMBL" id="SNYC01000003">
    <property type="protein sequence ID" value="TDQ11708.1"/>
    <property type="molecule type" value="Genomic_DNA"/>
</dbReference>
<dbReference type="Proteomes" id="UP000295620">
    <property type="component" value="Unassembled WGS sequence"/>
</dbReference>
<dbReference type="GO" id="GO:0016787">
    <property type="term" value="F:hydrolase activity"/>
    <property type="evidence" value="ECO:0007669"/>
    <property type="project" value="UniProtKB-KW"/>
</dbReference>
<evidence type="ECO:0000256" key="1">
    <source>
        <dbReference type="ARBA" id="ARBA00022801"/>
    </source>
</evidence>
<protein>
    <submittedName>
        <fullName evidence="4">Pimeloyl-ACP methyl ester carboxylesterase</fullName>
    </submittedName>
</protein>
<evidence type="ECO:0000313" key="4">
    <source>
        <dbReference type="EMBL" id="TDQ11708.1"/>
    </source>
</evidence>
<gene>
    <name evidence="4" type="ORF">ATK78_0832</name>
</gene>
<dbReference type="PANTHER" id="PTHR43798">
    <property type="entry name" value="MONOACYLGLYCEROL LIPASE"/>
    <property type="match status" value="1"/>
</dbReference>
<proteinExistence type="inferred from homology"/>
<dbReference type="InterPro" id="IPR000073">
    <property type="entry name" value="AB_hydrolase_1"/>
</dbReference>
<dbReference type="GO" id="GO:0016020">
    <property type="term" value="C:membrane"/>
    <property type="evidence" value="ECO:0007669"/>
    <property type="project" value="TreeGrafter"/>
</dbReference>
<keyword evidence="1" id="KW-0378">Hydrolase</keyword>
<dbReference type="SUPFAM" id="SSF53474">
    <property type="entry name" value="alpha/beta-Hydrolases"/>
    <property type="match status" value="1"/>
</dbReference>
<evidence type="ECO:0000256" key="2">
    <source>
        <dbReference type="ARBA" id="ARBA00038128"/>
    </source>
</evidence>
<comment type="caution">
    <text evidence="4">The sequence shown here is derived from an EMBL/GenBank/DDBJ whole genome shotgun (WGS) entry which is preliminary data.</text>
</comment>
<evidence type="ECO:0000259" key="3">
    <source>
        <dbReference type="Pfam" id="PF00561"/>
    </source>
</evidence>
<dbReference type="InterPro" id="IPR000639">
    <property type="entry name" value="Epox_hydrolase-like"/>
</dbReference>
<keyword evidence="5" id="KW-1185">Reference proteome</keyword>
<dbReference type="InterPro" id="IPR050266">
    <property type="entry name" value="AB_hydrolase_sf"/>
</dbReference>
<dbReference type="Gene3D" id="3.40.50.1820">
    <property type="entry name" value="alpha/beta hydrolase"/>
    <property type="match status" value="1"/>
</dbReference>